<gene>
    <name evidence="1" type="ORF">PHACADRAFT_262667</name>
</gene>
<dbReference type="InParanoid" id="K5VZ93"/>
<dbReference type="AlphaFoldDB" id="K5VZ93"/>
<proteinExistence type="predicted"/>
<name>K5VZ93_PHACS</name>
<protein>
    <submittedName>
        <fullName evidence="1">Uncharacterized protein</fullName>
    </submittedName>
</protein>
<dbReference type="PROSITE" id="PS51257">
    <property type="entry name" value="PROKAR_LIPOPROTEIN"/>
    <property type="match status" value="1"/>
</dbReference>
<organism evidence="1 2">
    <name type="scientific">Phanerochaete carnosa (strain HHB-10118-sp)</name>
    <name type="common">White-rot fungus</name>
    <name type="synonym">Peniophora carnosa</name>
    <dbReference type="NCBI Taxonomy" id="650164"/>
    <lineage>
        <taxon>Eukaryota</taxon>
        <taxon>Fungi</taxon>
        <taxon>Dikarya</taxon>
        <taxon>Basidiomycota</taxon>
        <taxon>Agaricomycotina</taxon>
        <taxon>Agaricomycetes</taxon>
        <taxon>Polyporales</taxon>
        <taxon>Phanerochaetaceae</taxon>
        <taxon>Phanerochaete</taxon>
    </lineage>
</organism>
<evidence type="ECO:0000313" key="1">
    <source>
        <dbReference type="EMBL" id="EKM52160.1"/>
    </source>
</evidence>
<dbReference type="RefSeq" id="XP_007399937.1">
    <property type="nucleotide sequence ID" value="XM_007399875.1"/>
</dbReference>
<accession>K5VZ93</accession>
<dbReference type="HOGENOM" id="CLU_2794766_0_0_1"/>
<dbReference type="EMBL" id="JH930476">
    <property type="protein sequence ID" value="EKM52160.1"/>
    <property type="molecule type" value="Genomic_DNA"/>
</dbReference>
<dbReference type="GeneID" id="18918345"/>
<sequence>MALLPDRRLPSRRGTIQQLMGQSCSVTELLRLGLLSNGFCERWRGHQKTNSAVLLVCVCIELGNVLTQ</sequence>
<reference evidence="1 2" key="1">
    <citation type="journal article" date="2012" name="BMC Genomics">
        <title>Comparative genomics of the white-rot fungi, Phanerochaete carnosa and P. chrysosporium, to elucidate the genetic basis of the distinct wood types they colonize.</title>
        <authorList>
            <person name="Suzuki H."/>
            <person name="MacDonald J."/>
            <person name="Syed K."/>
            <person name="Salamov A."/>
            <person name="Hori C."/>
            <person name="Aerts A."/>
            <person name="Henrissat B."/>
            <person name="Wiebenga A."/>
            <person name="vanKuyk P.A."/>
            <person name="Barry K."/>
            <person name="Lindquist E."/>
            <person name="LaButti K."/>
            <person name="Lapidus A."/>
            <person name="Lucas S."/>
            <person name="Coutinho P."/>
            <person name="Gong Y."/>
            <person name="Samejima M."/>
            <person name="Mahadevan R."/>
            <person name="Abou-Zaid M."/>
            <person name="de Vries R.P."/>
            <person name="Igarashi K."/>
            <person name="Yadav J.S."/>
            <person name="Grigoriev I.V."/>
            <person name="Master E.R."/>
        </authorList>
    </citation>
    <scope>NUCLEOTIDE SEQUENCE [LARGE SCALE GENOMIC DNA]</scope>
    <source>
        <strain evidence="1 2">HHB-10118-sp</strain>
    </source>
</reference>
<dbReference type="Proteomes" id="UP000008370">
    <property type="component" value="Unassembled WGS sequence"/>
</dbReference>
<keyword evidence="2" id="KW-1185">Reference proteome</keyword>
<dbReference type="KEGG" id="pco:PHACADRAFT_262667"/>
<evidence type="ECO:0000313" key="2">
    <source>
        <dbReference type="Proteomes" id="UP000008370"/>
    </source>
</evidence>